<reference evidence="1" key="1">
    <citation type="journal article" date="2015" name="Nature">
        <title>Complex archaea that bridge the gap between prokaryotes and eukaryotes.</title>
        <authorList>
            <person name="Spang A."/>
            <person name="Saw J.H."/>
            <person name="Jorgensen S.L."/>
            <person name="Zaremba-Niedzwiedzka K."/>
            <person name="Martijn J."/>
            <person name="Lind A.E."/>
            <person name="van Eijk R."/>
            <person name="Schleper C."/>
            <person name="Guy L."/>
            <person name="Ettema T.J."/>
        </authorList>
    </citation>
    <scope>NUCLEOTIDE SEQUENCE</scope>
</reference>
<gene>
    <name evidence="1" type="ORF">LCGC14_1661360</name>
</gene>
<sequence>MSINDLIKRNKRLAETNSQLIQQLLSGILTPRRVSQSGQPTPTVGELMVWRDSDDSKTYLVYNDTDEGVRKVEML</sequence>
<evidence type="ECO:0000313" key="1">
    <source>
        <dbReference type="EMBL" id="KKM18867.1"/>
    </source>
</evidence>
<organism evidence="1">
    <name type="scientific">marine sediment metagenome</name>
    <dbReference type="NCBI Taxonomy" id="412755"/>
    <lineage>
        <taxon>unclassified sequences</taxon>
        <taxon>metagenomes</taxon>
        <taxon>ecological metagenomes</taxon>
    </lineage>
</organism>
<protein>
    <submittedName>
        <fullName evidence="1">Uncharacterized protein</fullName>
    </submittedName>
</protein>
<accession>A0A0F9HUM9</accession>
<name>A0A0F9HUM9_9ZZZZ</name>
<comment type="caution">
    <text evidence="1">The sequence shown here is derived from an EMBL/GenBank/DDBJ whole genome shotgun (WGS) entry which is preliminary data.</text>
</comment>
<dbReference type="AlphaFoldDB" id="A0A0F9HUM9"/>
<dbReference type="EMBL" id="LAZR01014125">
    <property type="protein sequence ID" value="KKM18867.1"/>
    <property type="molecule type" value="Genomic_DNA"/>
</dbReference>
<proteinExistence type="predicted"/>